<dbReference type="Proteomes" id="UP000324800">
    <property type="component" value="Unassembled WGS sequence"/>
</dbReference>
<name>A0A5J4U0C5_9EUKA</name>
<gene>
    <name evidence="1" type="ORF">EZS28_040476</name>
</gene>
<evidence type="ECO:0000313" key="2">
    <source>
        <dbReference type="Proteomes" id="UP000324800"/>
    </source>
</evidence>
<comment type="caution">
    <text evidence="1">The sequence shown here is derived from an EMBL/GenBank/DDBJ whole genome shotgun (WGS) entry which is preliminary data.</text>
</comment>
<sequence length="159" mass="17954">TLQQQVKNNDDIINNSNEEFEPPVPNAIMKMDLSSQLERQTSYATTGVFPNGYLCKSYPAEARPKMGDQVIALVGTDAPNIYGKVNYDANNDGKIDIMDTWNVNGKGQFEAQSYVKLSYKFYETIVRLGQAAEELGQNLVSKIWEKMKNFKQLQQCSKV</sequence>
<reference evidence="1 2" key="1">
    <citation type="submission" date="2019-03" db="EMBL/GenBank/DDBJ databases">
        <title>Single cell metagenomics reveals metabolic interactions within the superorganism composed of flagellate Streblomastix strix and complex community of Bacteroidetes bacteria on its surface.</title>
        <authorList>
            <person name="Treitli S.C."/>
            <person name="Kolisko M."/>
            <person name="Husnik F."/>
            <person name="Keeling P."/>
            <person name="Hampl V."/>
        </authorList>
    </citation>
    <scope>NUCLEOTIDE SEQUENCE [LARGE SCALE GENOMIC DNA]</scope>
    <source>
        <strain evidence="1">ST1C</strain>
    </source>
</reference>
<accession>A0A5J4U0C5</accession>
<dbReference type="AlphaFoldDB" id="A0A5J4U0C5"/>
<protein>
    <submittedName>
        <fullName evidence="1">Uncharacterized protein</fullName>
    </submittedName>
</protein>
<organism evidence="1 2">
    <name type="scientific">Streblomastix strix</name>
    <dbReference type="NCBI Taxonomy" id="222440"/>
    <lineage>
        <taxon>Eukaryota</taxon>
        <taxon>Metamonada</taxon>
        <taxon>Preaxostyla</taxon>
        <taxon>Oxymonadida</taxon>
        <taxon>Streblomastigidae</taxon>
        <taxon>Streblomastix</taxon>
    </lineage>
</organism>
<dbReference type="EMBL" id="SNRW01022199">
    <property type="protein sequence ID" value="KAA6363997.1"/>
    <property type="molecule type" value="Genomic_DNA"/>
</dbReference>
<proteinExistence type="predicted"/>
<feature type="non-terminal residue" evidence="1">
    <location>
        <position position="1"/>
    </location>
</feature>
<evidence type="ECO:0000313" key="1">
    <source>
        <dbReference type="EMBL" id="KAA6363997.1"/>
    </source>
</evidence>